<keyword evidence="3" id="KW-1185">Reference proteome</keyword>
<protein>
    <submittedName>
        <fullName evidence="2">Uncharacterized protein</fullName>
    </submittedName>
</protein>
<feature type="chain" id="PRO_5046939632" evidence="1">
    <location>
        <begin position="27"/>
        <end position="288"/>
    </location>
</feature>
<accession>A0ABT1L7L3</accession>
<dbReference type="Proteomes" id="UP001205890">
    <property type="component" value="Unassembled WGS sequence"/>
</dbReference>
<dbReference type="RefSeq" id="WP_254737311.1">
    <property type="nucleotide sequence ID" value="NZ_JANCLU010000001.1"/>
</dbReference>
<name>A0ABT1L7L3_9HYPH</name>
<dbReference type="EMBL" id="JANCLU010000001">
    <property type="protein sequence ID" value="MCP8936923.1"/>
    <property type="molecule type" value="Genomic_DNA"/>
</dbReference>
<keyword evidence="1" id="KW-0732">Signal</keyword>
<gene>
    <name evidence="2" type="ORF">NK718_00195</name>
</gene>
<organism evidence="2 3">
    <name type="scientific">Alsobacter ponti</name>
    <dbReference type="NCBI Taxonomy" id="2962936"/>
    <lineage>
        <taxon>Bacteria</taxon>
        <taxon>Pseudomonadati</taxon>
        <taxon>Pseudomonadota</taxon>
        <taxon>Alphaproteobacteria</taxon>
        <taxon>Hyphomicrobiales</taxon>
        <taxon>Alsobacteraceae</taxon>
        <taxon>Alsobacter</taxon>
    </lineage>
</organism>
<reference evidence="2 3" key="1">
    <citation type="submission" date="2022-07" db="EMBL/GenBank/DDBJ databases">
        <authorList>
            <person name="Li W.-J."/>
            <person name="Deng Q.-Q."/>
        </authorList>
    </citation>
    <scope>NUCLEOTIDE SEQUENCE [LARGE SCALE GENOMIC DNA]</scope>
    <source>
        <strain evidence="2 3">SYSU M60028</strain>
    </source>
</reference>
<proteinExistence type="predicted"/>
<evidence type="ECO:0000313" key="3">
    <source>
        <dbReference type="Proteomes" id="UP001205890"/>
    </source>
</evidence>
<evidence type="ECO:0000313" key="2">
    <source>
        <dbReference type="EMBL" id="MCP8936923.1"/>
    </source>
</evidence>
<feature type="signal peptide" evidence="1">
    <location>
        <begin position="1"/>
        <end position="26"/>
    </location>
</feature>
<comment type="caution">
    <text evidence="2">The sequence shown here is derived from an EMBL/GenBank/DDBJ whole genome shotgun (WGS) entry which is preliminary data.</text>
</comment>
<sequence length="288" mass="32003">MEMRASLGSMLLAGALCSVMALPAAAQNRPNFNGIYGGAGVADLKAATCGEKVDGFAQSNNERYKAGAVGGLAEGNKGAAGWITFEQDCGPQHRGRVSKPMYKPQYWETVRMHDNYANAGGKYEEYADPQWKNYPLGVPRIGPPNQIVQVGDNMFFLYENQNTFRSIPTDCREHDPVLKYDQSPNGLSVGCWDGDTLVVTTMGFTDVTWLDWPGYIHSNEMVVVEKLKLDGDALTYDVTVKDPVYFMQDWQFDTTKLARNKNPKAQLMQDVPYIDRSLGKLSDPNYRG</sequence>
<evidence type="ECO:0000256" key="1">
    <source>
        <dbReference type="SAM" id="SignalP"/>
    </source>
</evidence>